<gene>
    <name evidence="3" type="ORF">I302_09111</name>
    <name evidence="4" type="ORF">I302_104820</name>
</gene>
<protein>
    <submittedName>
        <fullName evidence="3">Uncharacterized protein</fullName>
    </submittedName>
</protein>
<reference evidence="4" key="4">
    <citation type="submission" date="2024-02" db="EMBL/GenBank/DDBJ databases">
        <title>Comparative genomics of Cryptococcus and Kwoniella reveals pathogenesis evolution and contrasting modes of karyotype evolution via chromosome fusion or intercentromeric recombination.</title>
        <authorList>
            <person name="Coelho M.A."/>
            <person name="David-Palma M."/>
            <person name="Shea T."/>
            <person name="Bowers K."/>
            <person name="McGinley-Smith S."/>
            <person name="Mohammad A.W."/>
            <person name="Gnirke A."/>
            <person name="Yurkov A.M."/>
            <person name="Nowrousian M."/>
            <person name="Sun S."/>
            <person name="Cuomo C.A."/>
            <person name="Heitman J."/>
        </authorList>
    </citation>
    <scope>NUCLEOTIDE SEQUENCE</scope>
    <source>
        <strain evidence="4">CBS 10118</strain>
    </source>
</reference>
<dbReference type="InterPro" id="IPR036397">
    <property type="entry name" value="RNaseH_sf"/>
</dbReference>
<evidence type="ECO:0000313" key="4">
    <source>
        <dbReference type="EMBL" id="WVW82808.1"/>
    </source>
</evidence>
<dbReference type="RefSeq" id="XP_019042503.1">
    <property type="nucleotide sequence ID" value="XM_019195680.1"/>
</dbReference>
<reference evidence="4" key="2">
    <citation type="submission" date="2013-07" db="EMBL/GenBank/DDBJ databases">
        <authorList>
            <consortium name="The Broad Institute Genome Sequencing Platform"/>
            <person name="Cuomo C."/>
            <person name="Litvintseva A."/>
            <person name="Chen Y."/>
            <person name="Heitman J."/>
            <person name="Sun S."/>
            <person name="Springer D."/>
            <person name="Dromer F."/>
            <person name="Young S.K."/>
            <person name="Zeng Q."/>
            <person name="Gargeya S."/>
            <person name="Fitzgerald M."/>
            <person name="Abouelleil A."/>
            <person name="Alvarado L."/>
            <person name="Berlin A.M."/>
            <person name="Chapman S.B."/>
            <person name="Dewar J."/>
            <person name="Goldberg J."/>
            <person name="Griggs A."/>
            <person name="Gujja S."/>
            <person name="Hansen M."/>
            <person name="Howarth C."/>
            <person name="Imamovic A."/>
            <person name="Larimer J."/>
            <person name="McCowan C."/>
            <person name="Murphy C."/>
            <person name="Pearson M."/>
            <person name="Priest M."/>
            <person name="Roberts A."/>
            <person name="Saif S."/>
            <person name="Shea T."/>
            <person name="Sykes S."/>
            <person name="Wortman J."/>
            <person name="Nusbaum C."/>
            <person name="Birren B."/>
        </authorList>
    </citation>
    <scope>NUCLEOTIDE SEQUENCE</scope>
    <source>
        <strain evidence="4">CBS 10118</strain>
    </source>
</reference>
<reference evidence="3" key="1">
    <citation type="submission" date="2013-07" db="EMBL/GenBank/DDBJ databases">
        <title>The Genome Sequence of Cryptococcus bestiolae CBS10118.</title>
        <authorList>
            <consortium name="The Broad Institute Genome Sequencing Platform"/>
            <person name="Cuomo C."/>
            <person name="Litvintseva A."/>
            <person name="Chen Y."/>
            <person name="Heitman J."/>
            <person name="Sun S."/>
            <person name="Springer D."/>
            <person name="Dromer F."/>
            <person name="Young S.K."/>
            <person name="Zeng Q."/>
            <person name="Gargeya S."/>
            <person name="Fitzgerald M."/>
            <person name="Abouelleil A."/>
            <person name="Alvarado L."/>
            <person name="Berlin A.M."/>
            <person name="Chapman S.B."/>
            <person name="Dewar J."/>
            <person name="Goldberg J."/>
            <person name="Griggs A."/>
            <person name="Gujja S."/>
            <person name="Hansen M."/>
            <person name="Howarth C."/>
            <person name="Imamovic A."/>
            <person name="Larimer J."/>
            <person name="McCowan C."/>
            <person name="Murphy C."/>
            <person name="Pearson M."/>
            <person name="Priest M."/>
            <person name="Roberts A."/>
            <person name="Saif S."/>
            <person name="Shea T."/>
            <person name="Sykes S."/>
            <person name="Wortman J."/>
            <person name="Nusbaum C."/>
            <person name="Birren B."/>
        </authorList>
    </citation>
    <scope>NUCLEOTIDE SEQUENCE [LARGE SCALE GENOMIC DNA]</scope>
    <source>
        <strain evidence="3">CBS 10118</strain>
    </source>
</reference>
<dbReference type="EMBL" id="KV700382">
    <property type="protein sequence ID" value="OCF21433.1"/>
    <property type="molecule type" value="Genomic_DNA"/>
</dbReference>
<dbReference type="SUPFAM" id="SSF53098">
    <property type="entry name" value="Ribonuclease H-like"/>
    <property type="match status" value="1"/>
</dbReference>
<dbReference type="PANTHER" id="PTHR13620">
    <property type="entry name" value="3-5 EXONUCLEASE"/>
    <property type="match status" value="1"/>
</dbReference>
<accession>A0A1B9FRN6</accession>
<dbReference type="VEuPathDB" id="FungiDB:I302_09111"/>
<dbReference type="InterPro" id="IPR012337">
    <property type="entry name" value="RNaseH-like_sf"/>
</dbReference>
<proteinExistence type="predicted"/>
<organism evidence="3">
    <name type="scientific">Kwoniella bestiolae CBS 10118</name>
    <dbReference type="NCBI Taxonomy" id="1296100"/>
    <lineage>
        <taxon>Eukaryota</taxon>
        <taxon>Fungi</taxon>
        <taxon>Dikarya</taxon>
        <taxon>Basidiomycota</taxon>
        <taxon>Agaricomycotina</taxon>
        <taxon>Tremellomycetes</taxon>
        <taxon>Tremellales</taxon>
        <taxon>Cryptococcaceae</taxon>
        <taxon>Kwoniella</taxon>
    </lineage>
</organism>
<dbReference type="Gene3D" id="3.30.420.10">
    <property type="entry name" value="Ribonuclease H-like superfamily/Ribonuclease H"/>
    <property type="match status" value="1"/>
</dbReference>
<dbReference type="EMBL" id="CP144543">
    <property type="protein sequence ID" value="WVW82808.1"/>
    <property type="molecule type" value="Genomic_DNA"/>
</dbReference>
<dbReference type="STRING" id="1296100.A0A1B9FRN6"/>
<evidence type="ECO:0000256" key="2">
    <source>
        <dbReference type="ARBA" id="ARBA00022801"/>
    </source>
</evidence>
<sequence length="270" mass="30924">MRFLLQRTPARATTSALRDIFLNPPSLSIRHHYPLSSFSTARTAQPLCNSTIDTKQNVPKEDPPTTLQHYDGPAPPKILYTSCPQEANEYLSQLDGSVLGFDMIWPLVSAEHIISLMQFCGDRLIVLYQRTDKYHSMLPSVGVCLIRDPNVYKVGLRIKEDYNKLVEYLSSIYRFEPSSFLALSRLARMVEPEWRGGGKGYIHLEDLCERYLVKGMNRRVTKKRDNWDKELSWKAKRHAAADFTRLSGYTLSSYQSQTLKALISTTRPCV</sequence>
<dbReference type="GeneID" id="30213510"/>
<reference evidence="3" key="3">
    <citation type="submission" date="2016-07" db="EMBL/GenBank/DDBJ databases">
        <title>Evolution of pathogenesis and genome organization in the Tremellales.</title>
        <authorList>
            <person name="Cuomo C."/>
            <person name="Litvintseva A."/>
            <person name="Heitman J."/>
            <person name="Chen Y."/>
            <person name="Sun S."/>
            <person name="Springer D."/>
            <person name="Dromer F."/>
            <person name="Young S."/>
            <person name="Zeng Q."/>
            <person name="Chapman S."/>
            <person name="Gujja S."/>
            <person name="Saif S."/>
            <person name="Birren B."/>
        </authorList>
    </citation>
    <scope>NUCLEOTIDE SEQUENCE</scope>
    <source>
        <strain evidence="3">CBS 10118</strain>
    </source>
</reference>
<dbReference type="GO" id="GO:0005737">
    <property type="term" value="C:cytoplasm"/>
    <property type="evidence" value="ECO:0007669"/>
    <property type="project" value="TreeGrafter"/>
</dbReference>
<dbReference type="GO" id="GO:0003676">
    <property type="term" value="F:nucleic acid binding"/>
    <property type="evidence" value="ECO:0007669"/>
    <property type="project" value="InterPro"/>
</dbReference>
<name>A0A1B9FRN6_9TREE</name>
<dbReference type="GO" id="GO:0008408">
    <property type="term" value="F:3'-5' exonuclease activity"/>
    <property type="evidence" value="ECO:0007669"/>
    <property type="project" value="TreeGrafter"/>
</dbReference>
<dbReference type="PANTHER" id="PTHR13620:SF104">
    <property type="entry name" value="EXONUCLEASE 3'-5' DOMAIN-CONTAINING PROTEIN 2"/>
    <property type="match status" value="1"/>
</dbReference>
<keyword evidence="5" id="KW-1185">Reference proteome</keyword>
<dbReference type="Proteomes" id="UP000092730">
    <property type="component" value="Chromosome 3"/>
</dbReference>
<dbReference type="OrthoDB" id="1920326at2759"/>
<evidence type="ECO:0000313" key="5">
    <source>
        <dbReference type="Proteomes" id="UP000092730"/>
    </source>
</evidence>
<evidence type="ECO:0000256" key="1">
    <source>
        <dbReference type="ARBA" id="ARBA00022722"/>
    </source>
</evidence>
<dbReference type="GO" id="GO:0005634">
    <property type="term" value="C:nucleus"/>
    <property type="evidence" value="ECO:0007669"/>
    <property type="project" value="TreeGrafter"/>
</dbReference>
<dbReference type="InterPro" id="IPR051132">
    <property type="entry name" value="3-5_Exonuclease_domain"/>
</dbReference>
<keyword evidence="2" id="KW-0378">Hydrolase</keyword>
<keyword evidence="1" id="KW-0540">Nuclease</keyword>
<dbReference type="AlphaFoldDB" id="A0A1B9FRN6"/>
<dbReference type="KEGG" id="kbi:30213510"/>
<evidence type="ECO:0000313" key="3">
    <source>
        <dbReference type="EMBL" id="OCF21433.1"/>
    </source>
</evidence>